<evidence type="ECO:0000313" key="3">
    <source>
        <dbReference type="Proteomes" id="UP001162175"/>
    </source>
</evidence>
<organism evidence="2 3">
    <name type="scientific">Mycoplasmopsis arginini</name>
    <name type="common">Mycoplasma arginini</name>
    <dbReference type="NCBI Taxonomy" id="2094"/>
    <lineage>
        <taxon>Bacteria</taxon>
        <taxon>Bacillati</taxon>
        <taxon>Mycoplasmatota</taxon>
        <taxon>Mycoplasmoidales</taxon>
        <taxon>Metamycoplasmataceae</taxon>
        <taxon>Mycoplasmopsis</taxon>
    </lineage>
</organism>
<accession>A0AA43QXF1</accession>
<sequence length="371" mass="43434">MKKKNQKIEFDWEDSIDKDVSPEDQLKHKKHAQNVVKAKKVRKILFWTFSAAALSSIVIATAAINLSKPSKALIYWYNHVKKYSFNSNNLNNKDIRITVKKGVKIEGTPEDVMSKIISNTSEDNFKLLFKDYALAENLRPEKNWNIEYENFVIDSISKNTLFIDLVFKQKGNTPIDFVIKNFPIVTSENTKKYNDEAIKEKKNQFTNEFIESIKKQILYKLLLPINIKDNFSDEKINKYKNAFKSYIEKINEKISNNIDNFPSLLDISWSFSEPFKVNDNLEEMKIISNFVTETNNFYSPIIFTSPITLKGFDQEDWKNSSKLVFKGRIITLSTNTEKINKVKTQYGIYIEPKYENQEIQFEIPLLFDKNK</sequence>
<comment type="caution">
    <text evidence="2">The sequence shown here is derived from an EMBL/GenBank/DDBJ whole genome shotgun (WGS) entry which is preliminary data.</text>
</comment>
<dbReference type="RefSeq" id="WP_268164607.1">
    <property type="nucleotide sequence ID" value="NZ_JAPFAP010000067.1"/>
</dbReference>
<dbReference type="AlphaFoldDB" id="A0AA43QXF1"/>
<keyword evidence="1" id="KW-0812">Transmembrane</keyword>
<dbReference type="EMBL" id="JAPFAR010000109">
    <property type="protein sequence ID" value="MDI3349759.1"/>
    <property type="molecule type" value="Genomic_DNA"/>
</dbReference>
<keyword evidence="1" id="KW-1133">Transmembrane helix</keyword>
<gene>
    <name evidence="2" type="ORF">DCBHLPFO_00318</name>
</gene>
<feature type="transmembrane region" description="Helical" evidence="1">
    <location>
        <begin position="44"/>
        <end position="64"/>
    </location>
</feature>
<keyword evidence="1" id="KW-0472">Membrane</keyword>
<reference evidence="2" key="1">
    <citation type="submission" date="2022-11" db="EMBL/GenBank/DDBJ databases">
        <title>Draft genome of Mycoplasma arginini isolated from fly.</title>
        <authorList>
            <person name="Severgnini M."/>
            <person name="Gioia G."/>
            <person name="Cremonesi P."/>
            <person name="Moroni P."/>
            <person name="Addis M.F."/>
            <person name="Castiglioni B."/>
        </authorList>
    </citation>
    <scope>NUCLEOTIDE SEQUENCE</scope>
    <source>
        <strain evidence="2">QMP CG1-1632</strain>
    </source>
</reference>
<protein>
    <submittedName>
        <fullName evidence="2">Uncharacterized protein</fullName>
    </submittedName>
</protein>
<proteinExistence type="predicted"/>
<evidence type="ECO:0000313" key="2">
    <source>
        <dbReference type="EMBL" id="MDI3349759.1"/>
    </source>
</evidence>
<dbReference type="Proteomes" id="UP001162175">
    <property type="component" value="Unassembled WGS sequence"/>
</dbReference>
<evidence type="ECO:0000256" key="1">
    <source>
        <dbReference type="SAM" id="Phobius"/>
    </source>
</evidence>
<name>A0AA43QXF1_MYCAR</name>